<dbReference type="EMBL" id="NCVL01000051">
    <property type="protein sequence ID" value="ORP03331.1"/>
    <property type="molecule type" value="Genomic_DNA"/>
</dbReference>
<accession>A0A1X1KV69</accession>
<sequence>MCSMNTRKSIFFSQTSVRIQLHDTKGIKSQSENRKLDEETLVSRKVYLFHTDFSPSSTLQVTWTRNVSQVTTVAAIRRSTL</sequence>
<reference evidence="1 2" key="1">
    <citation type="journal article" date="2016" name="Eur. J. Clin. Microbiol. Infect. Dis.">
        <title>Whole genome sequencing as a tool for phylogenetic analysis of clinical strains of Mitis group streptococci.</title>
        <authorList>
            <person name="Rasmussen L.H."/>
            <person name="Dargis R."/>
            <person name="Hojholt K."/>
            <person name="Christensen J.J."/>
            <person name="Skovgaard O."/>
            <person name="Justesen U.S."/>
            <person name="Rosenvinge F.S."/>
            <person name="Moser C."/>
            <person name="Lukjancenko O."/>
            <person name="Rasmussen S."/>
            <person name="Nielsen X.C."/>
        </authorList>
    </citation>
    <scope>NUCLEOTIDE SEQUENCE [LARGE SCALE GENOMIC DNA]</scope>
    <source>
        <strain evidence="1 2">OD_310347_11</strain>
    </source>
</reference>
<dbReference type="AlphaFoldDB" id="A0A1X1KV69"/>
<evidence type="ECO:0000313" key="2">
    <source>
        <dbReference type="Proteomes" id="UP000193505"/>
    </source>
</evidence>
<gene>
    <name evidence="1" type="ORF">B7694_07510</name>
</gene>
<comment type="caution">
    <text evidence="1">The sequence shown here is derived from an EMBL/GenBank/DDBJ whole genome shotgun (WGS) entry which is preliminary data.</text>
</comment>
<dbReference type="Proteomes" id="UP000193505">
    <property type="component" value="Unassembled WGS sequence"/>
</dbReference>
<evidence type="ECO:0000313" key="1">
    <source>
        <dbReference type="EMBL" id="ORP03331.1"/>
    </source>
</evidence>
<organism evidence="1 2">
    <name type="scientific">Streptococcus mitis</name>
    <dbReference type="NCBI Taxonomy" id="28037"/>
    <lineage>
        <taxon>Bacteria</taxon>
        <taxon>Bacillati</taxon>
        <taxon>Bacillota</taxon>
        <taxon>Bacilli</taxon>
        <taxon>Lactobacillales</taxon>
        <taxon>Streptococcaceae</taxon>
        <taxon>Streptococcus</taxon>
        <taxon>Streptococcus mitis group</taxon>
    </lineage>
</organism>
<protein>
    <submittedName>
        <fullName evidence="1">Uncharacterized protein</fullName>
    </submittedName>
</protein>
<proteinExistence type="predicted"/>
<name>A0A1X1KV69_STRMT</name>